<gene>
    <name evidence="1" type="ORF">E4U42_006219</name>
</gene>
<dbReference type="Proteomes" id="UP000811619">
    <property type="component" value="Unassembled WGS sequence"/>
</dbReference>
<feature type="non-terminal residue" evidence="1">
    <location>
        <position position="1"/>
    </location>
</feature>
<name>A0A8K0J2M4_9HYPO</name>
<protein>
    <submittedName>
        <fullName evidence="1">Uncharacterized protein</fullName>
    </submittedName>
</protein>
<evidence type="ECO:0000313" key="2">
    <source>
        <dbReference type="Proteomes" id="UP000811619"/>
    </source>
</evidence>
<dbReference type="AlphaFoldDB" id="A0A8K0J2M4"/>
<evidence type="ECO:0000313" key="1">
    <source>
        <dbReference type="EMBL" id="KAG5920345.1"/>
    </source>
</evidence>
<accession>A0A8K0J2M4</accession>
<dbReference type="OrthoDB" id="5215637at2759"/>
<dbReference type="EMBL" id="SRPY01000617">
    <property type="protein sequence ID" value="KAG5920345.1"/>
    <property type="molecule type" value="Genomic_DNA"/>
</dbReference>
<organism evidence="1 2">
    <name type="scientific">Claviceps africana</name>
    <dbReference type="NCBI Taxonomy" id="83212"/>
    <lineage>
        <taxon>Eukaryota</taxon>
        <taxon>Fungi</taxon>
        <taxon>Dikarya</taxon>
        <taxon>Ascomycota</taxon>
        <taxon>Pezizomycotina</taxon>
        <taxon>Sordariomycetes</taxon>
        <taxon>Hypocreomycetidae</taxon>
        <taxon>Hypocreales</taxon>
        <taxon>Clavicipitaceae</taxon>
        <taxon>Claviceps</taxon>
    </lineage>
</organism>
<reference evidence="1" key="1">
    <citation type="journal article" date="2020" name="bioRxiv">
        <title>Whole genome comparisons of ergot fungi reveals the divergence and evolution of species within the genus Claviceps are the result of varying mechanisms driving genome evolution and host range expansion.</title>
        <authorList>
            <person name="Wyka S.A."/>
            <person name="Mondo S.J."/>
            <person name="Liu M."/>
            <person name="Dettman J."/>
            <person name="Nalam V."/>
            <person name="Broders K.D."/>
        </authorList>
    </citation>
    <scope>NUCLEOTIDE SEQUENCE</scope>
    <source>
        <strain evidence="1">CCC 489</strain>
    </source>
</reference>
<comment type="caution">
    <text evidence="1">The sequence shown here is derived from an EMBL/GenBank/DDBJ whole genome shotgun (WGS) entry which is preliminary data.</text>
</comment>
<keyword evidence="2" id="KW-1185">Reference proteome</keyword>
<proteinExistence type="predicted"/>
<sequence>MDGDMDMESDTTAPHARGLSDVITCYSYNGTAWPNNTRCPGSDACCGIDSTCYSNRLCKKPTDGYFVRGPCAVREWRSGLCAQICREDEPSRLFPHVVVCPDGSYCCDGDGSYCCAAKHGVFLDATGNVAAEPASTLMSWGPERTSPGYRTASAA</sequence>